<dbReference type="OrthoDB" id="9766552at2"/>
<accession>A0A5R8XYW0</accession>
<dbReference type="SUPFAM" id="SSF82544">
    <property type="entry name" value="GckA/TtuD-like"/>
    <property type="match status" value="1"/>
</dbReference>
<dbReference type="InterPro" id="IPR039760">
    <property type="entry name" value="MOFRL_protein"/>
</dbReference>
<feature type="domain" description="MOFRL" evidence="1">
    <location>
        <begin position="272"/>
        <end position="377"/>
    </location>
</feature>
<dbReference type="Pfam" id="PF13660">
    <property type="entry name" value="DUF4147"/>
    <property type="match status" value="1"/>
</dbReference>
<dbReference type="GO" id="GO:0005737">
    <property type="term" value="C:cytoplasm"/>
    <property type="evidence" value="ECO:0007669"/>
    <property type="project" value="TreeGrafter"/>
</dbReference>
<dbReference type="Gene3D" id="3.40.50.10180">
    <property type="entry name" value="Glycerate kinase, MOFRL-like N-terminal domain"/>
    <property type="match status" value="1"/>
</dbReference>
<feature type="domain" description="MOFRL-associated" evidence="2">
    <location>
        <begin position="6"/>
        <end position="208"/>
    </location>
</feature>
<evidence type="ECO:0000259" key="2">
    <source>
        <dbReference type="Pfam" id="PF13660"/>
    </source>
</evidence>
<dbReference type="PANTHER" id="PTHR12227">
    <property type="entry name" value="GLYCERATE KINASE"/>
    <property type="match status" value="1"/>
</dbReference>
<dbReference type="RefSeq" id="WP_138153216.1">
    <property type="nucleotide sequence ID" value="NZ_VANU01000005.1"/>
</dbReference>
<dbReference type="EMBL" id="VANU01000005">
    <property type="protein sequence ID" value="TLP36962.1"/>
    <property type="molecule type" value="Genomic_DNA"/>
</dbReference>
<name>A0A5R8XYW0_9BACT</name>
<dbReference type="InterPro" id="IPR038614">
    <property type="entry name" value="GK_N_sf"/>
</dbReference>
<evidence type="ECO:0000313" key="4">
    <source>
        <dbReference type="Proteomes" id="UP000308901"/>
    </source>
</evidence>
<dbReference type="GO" id="GO:0008887">
    <property type="term" value="F:glycerate kinase activity"/>
    <property type="evidence" value="ECO:0007669"/>
    <property type="project" value="InterPro"/>
</dbReference>
<dbReference type="InterPro" id="IPR007835">
    <property type="entry name" value="MOFRL"/>
</dbReference>
<dbReference type="AlphaFoldDB" id="A0A5R8XYW0"/>
<sequence>MSKKNLEKIYFKALNKVKAKSIIKDNISLEKNILTISNEKIDLNKFNNLYIFGVGKAAFSMAKECENIIGKKIKGGFIVSTSKGNLNYLKHFTSTHPDVTTKSEDAANKLIDNVKKLKKNDYFIFLLSGGASAMIEKPILGLSLEDFIKASSSLLTSGIDIKALNTIRKSISQVKGGKLADCIKSNGKVLVLSDVIGDDLNIIGSAPMNNGKFQHILVGNNEIALNEAKKFCKKDYEKVEIITTTLDYPSKKASKYVTKLIKEYDKKYSSFVLLFGGETTTVVKSGGGYGGRNQELALRLLLENIVNEDISILCAGSDGIDGRSDANGAFVTSKTIEKMNEMKLNPKEFLENSDSNTFFKKLGFDFVTGITGTNVMDFIIIEKKGK</sequence>
<keyword evidence="4" id="KW-1185">Reference proteome</keyword>
<reference evidence="3 4" key="1">
    <citation type="submission" date="2019-05" db="EMBL/GenBank/DDBJ databases">
        <title>Arcobacter sp. nov., isolated from sea sediment.</title>
        <authorList>
            <person name="Kim W."/>
        </authorList>
    </citation>
    <scope>NUCLEOTIDE SEQUENCE [LARGE SCALE GENOMIC DNA]</scope>
    <source>
        <strain evidence="3 4">CAU 1517</strain>
    </source>
</reference>
<evidence type="ECO:0000313" key="3">
    <source>
        <dbReference type="EMBL" id="TLP36962.1"/>
    </source>
</evidence>
<dbReference type="InterPro" id="IPR025286">
    <property type="entry name" value="MOFRL_assoc_dom"/>
</dbReference>
<dbReference type="Pfam" id="PF05161">
    <property type="entry name" value="MOFRL"/>
    <property type="match status" value="1"/>
</dbReference>
<proteinExistence type="predicted"/>
<comment type="caution">
    <text evidence="3">The sequence shown here is derived from an EMBL/GenBank/DDBJ whole genome shotgun (WGS) entry which is preliminary data.</text>
</comment>
<evidence type="ECO:0000259" key="1">
    <source>
        <dbReference type="Pfam" id="PF05161"/>
    </source>
</evidence>
<organism evidence="3 4">
    <name type="scientific">Arcobacter arenosus</name>
    <dbReference type="NCBI Taxonomy" id="2576037"/>
    <lineage>
        <taxon>Bacteria</taxon>
        <taxon>Pseudomonadati</taxon>
        <taxon>Campylobacterota</taxon>
        <taxon>Epsilonproteobacteria</taxon>
        <taxon>Campylobacterales</taxon>
        <taxon>Arcobacteraceae</taxon>
        <taxon>Arcobacter</taxon>
    </lineage>
</organism>
<dbReference type="PANTHER" id="PTHR12227:SF0">
    <property type="entry name" value="GLYCERATE KINASE"/>
    <property type="match status" value="1"/>
</dbReference>
<dbReference type="Proteomes" id="UP000308901">
    <property type="component" value="Unassembled WGS sequence"/>
</dbReference>
<protein>
    <submittedName>
        <fullName evidence="3">DUF4147 domain-containing protein</fullName>
    </submittedName>
</protein>
<gene>
    <name evidence="3" type="ORF">FDK22_12010</name>
</gene>